<dbReference type="Gene3D" id="3.80.10.10">
    <property type="entry name" value="Ribonuclease Inhibitor"/>
    <property type="match status" value="3"/>
</dbReference>
<protein>
    <submittedName>
        <fullName evidence="1">Uncharacterized protein</fullName>
    </submittedName>
</protein>
<evidence type="ECO:0000313" key="1">
    <source>
        <dbReference type="EMBL" id="OAO13179.1"/>
    </source>
</evidence>
<dbReference type="OrthoDB" id="1060944at2759"/>
<dbReference type="SUPFAM" id="SSF52058">
    <property type="entry name" value="L domain-like"/>
    <property type="match status" value="1"/>
</dbReference>
<dbReference type="InterPro" id="IPR032675">
    <property type="entry name" value="LRR_dom_sf"/>
</dbReference>
<dbReference type="AlphaFoldDB" id="A0A196SAZ6"/>
<dbReference type="PANTHER" id="PTHR47186:SF3">
    <property type="entry name" value="OS09G0267800 PROTEIN"/>
    <property type="match status" value="1"/>
</dbReference>
<dbReference type="EMBL" id="LXWW01000453">
    <property type="protein sequence ID" value="OAO13179.1"/>
    <property type="molecule type" value="Genomic_DNA"/>
</dbReference>
<dbReference type="Pfam" id="PF13306">
    <property type="entry name" value="LRR_5"/>
    <property type="match status" value="1"/>
</dbReference>
<proteinExistence type="predicted"/>
<accession>A0A196SAZ6</accession>
<comment type="caution">
    <text evidence="1">The sequence shown here is derived from an EMBL/GenBank/DDBJ whole genome shotgun (WGS) entry which is preliminary data.</text>
</comment>
<reference evidence="1 2" key="1">
    <citation type="submission" date="2016-05" db="EMBL/GenBank/DDBJ databases">
        <title>Nuclear genome of Blastocystis sp. subtype 1 NandII.</title>
        <authorList>
            <person name="Gentekaki E."/>
            <person name="Curtis B."/>
            <person name="Stairs C."/>
            <person name="Eme L."/>
            <person name="Herman E."/>
            <person name="Klimes V."/>
            <person name="Arias M.C."/>
            <person name="Elias M."/>
            <person name="Hilliou F."/>
            <person name="Klute M."/>
            <person name="Malik S.-B."/>
            <person name="Pightling A."/>
            <person name="Rachubinski R."/>
            <person name="Salas D."/>
            <person name="Schlacht A."/>
            <person name="Suga H."/>
            <person name="Archibald J."/>
            <person name="Ball S.G."/>
            <person name="Clark G."/>
            <person name="Dacks J."/>
            <person name="Van Der Giezen M."/>
            <person name="Tsaousis A."/>
            <person name="Roger A."/>
        </authorList>
    </citation>
    <scope>NUCLEOTIDE SEQUENCE [LARGE SCALE GENOMIC DNA]</scope>
    <source>
        <strain evidence="2">ATCC 50177 / NandII</strain>
    </source>
</reference>
<dbReference type="SUPFAM" id="SSF52047">
    <property type="entry name" value="RNI-like"/>
    <property type="match status" value="1"/>
</dbReference>
<sequence length="790" mass="87557">MCGIRPSGFGSVSPGKEDPFNEWLSGRPIMFMSLDEDDNHIVNSRIEKLTLADQTGNDLHNTICISCFRKLRELTIGSSCFRDATGFECCDLPELNFILIGEKSFTAWTKWTRPPNAPRAAHFLLENCPKLQSLAIARYSFSDFASFTLRKLPELITLTLGEKGTGARCFAHAPLSITDLPTLDHITFGRGCFQFSQHSTIANLFQLRVLKFGEDVCNGSLSCEDSFFTLSNLPFLTTFFCRGICRYISTIHFSHLPMLNRFSYNEYSFENATCFTVVDAPAAVECSRQFNQNPRANVKVGQPANLPPTTTSIVVANYVGFNTGASWVLDKPFARLETLEVGNNCFLFLTTVSIRGLPRLASVVIGEKSFSANRDWKRRTEGRPDTLFEVAECPQLRRLWVGCWSFYDFVACRLAQLPRLEEICIGEAEVNSYNFYNARTFTLEGPLEVLTLGDYAFNLATTITLNNLPALTEITLGQAVFACRLDPAVVKLTSLSSPPPSHTDMPSLHKFETGSGCFEHTPNLVISNTPNLSWLDIPDNSFLINPASFSISNAGDFHLHKTFPQQQYGVNVTKMDDLKTLPCKLEKLTIGNGCCNDFTNSVSFDRFTQLGWLEVGDNCFTGATMLLLKDMQALRSVEIGNYCFSAFEGIFELSGCPALTRLSVGASSFEKYQQCVIENNDSLQTLAIGVLDTESKDFTQAQCIISDLPALEQITLGDSCFFRSASTVIENLPALRQLELGSYALGASRYFRGFSLTLRDLPKLEVLESSGCSFQWVESVIIESGGCGGA</sequence>
<dbReference type="PANTHER" id="PTHR47186">
    <property type="entry name" value="LEUCINE-RICH REPEAT-CONTAINING PROTEIN 57"/>
    <property type="match status" value="1"/>
</dbReference>
<dbReference type="InterPro" id="IPR026906">
    <property type="entry name" value="LRR_5"/>
</dbReference>
<dbReference type="Proteomes" id="UP000078348">
    <property type="component" value="Unassembled WGS sequence"/>
</dbReference>
<organism evidence="1 2">
    <name type="scientific">Blastocystis sp. subtype 1 (strain ATCC 50177 / NandII)</name>
    <dbReference type="NCBI Taxonomy" id="478820"/>
    <lineage>
        <taxon>Eukaryota</taxon>
        <taxon>Sar</taxon>
        <taxon>Stramenopiles</taxon>
        <taxon>Bigyra</taxon>
        <taxon>Opalozoa</taxon>
        <taxon>Opalinata</taxon>
        <taxon>Blastocystidae</taxon>
        <taxon>Blastocystis</taxon>
    </lineage>
</organism>
<evidence type="ECO:0000313" key="2">
    <source>
        <dbReference type="Proteomes" id="UP000078348"/>
    </source>
</evidence>
<name>A0A196SAZ6_BLAHN</name>
<keyword evidence="2" id="KW-1185">Reference proteome</keyword>
<gene>
    <name evidence="1" type="ORF">AV274_5121</name>
</gene>